<dbReference type="InterPro" id="IPR023799">
    <property type="entry name" value="RbfA_dom_sf"/>
</dbReference>
<evidence type="ECO:0000313" key="3">
    <source>
        <dbReference type="Proteomes" id="UP000232323"/>
    </source>
</evidence>
<dbReference type="OrthoDB" id="513326at2759"/>
<reference evidence="2 3" key="1">
    <citation type="submission" date="2017-08" db="EMBL/GenBank/DDBJ databases">
        <title>Acidophilic green algal genome provides insights into adaptation to an acidic environment.</title>
        <authorList>
            <person name="Hirooka S."/>
            <person name="Hirose Y."/>
            <person name="Kanesaki Y."/>
            <person name="Higuchi S."/>
            <person name="Fujiwara T."/>
            <person name="Onuma R."/>
            <person name="Era A."/>
            <person name="Ohbayashi R."/>
            <person name="Uzuka A."/>
            <person name="Nozaki H."/>
            <person name="Yoshikawa H."/>
            <person name="Miyagishima S.Y."/>
        </authorList>
    </citation>
    <scope>NUCLEOTIDE SEQUENCE [LARGE SCALE GENOMIC DNA]</scope>
    <source>
        <strain evidence="2 3">NIES-2499</strain>
    </source>
</reference>
<proteinExistence type="predicted"/>
<dbReference type="GO" id="GO:0006364">
    <property type="term" value="P:rRNA processing"/>
    <property type="evidence" value="ECO:0007669"/>
    <property type="project" value="InterPro"/>
</dbReference>
<dbReference type="InterPro" id="IPR015946">
    <property type="entry name" value="KH_dom-like_a/b"/>
</dbReference>
<evidence type="ECO:0000256" key="1">
    <source>
        <dbReference type="SAM" id="MobiDB-lite"/>
    </source>
</evidence>
<organism evidence="2 3">
    <name type="scientific">Chlamydomonas eustigma</name>
    <dbReference type="NCBI Taxonomy" id="1157962"/>
    <lineage>
        <taxon>Eukaryota</taxon>
        <taxon>Viridiplantae</taxon>
        <taxon>Chlorophyta</taxon>
        <taxon>core chlorophytes</taxon>
        <taxon>Chlorophyceae</taxon>
        <taxon>CS clade</taxon>
        <taxon>Chlamydomonadales</taxon>
        <taxon>Chlamydomonadaceae</taxon>
        <taxon>Chlamydomonas</taxon>
    </lineage>
</organism>
<dbReference type="SUPFAM" id="SSF89919">
    <property type="entry name" value="Ribosome-binding factor A, RbfA"/>
    <property type="match status" value="1"/>
</dbReference>
<dbReference type="InterPro" id="IPR020053">
    <property type="entry name" value="Ribosome-bd_factorA_CS"/>
</dbReference>
<sequence>MLKRLCLNALHILSLDQSLVLKRELHLGGSLWNPIKVDYYRHPQNPSPPSGSIGQRRLQGHIERSITNIINFHAVIKERLVEPYGFVLHKVSLSLNRQTVSILWDCHPATSSRCSEELKRMEPKIRAELASQNLLKKVPNLVFQRDMLKASEATAAALLDRLEVEMEQGVAEGNRNHTPSRESVAVDAAILALRHKMRPLPTYDDNESGIQGLEEETRTTSN</sequence>
<keyword evidence="3" id="KW-1185">Reference proteome</keyword>
<feature type="region of interest" description="Disordered" evidence="1">
    <location>
        <begin position="202"/>
        <end position="222"/>
    </location>
</feature>
<name>A0A250X0B6_9CHLO</name>
<dbReference type="PROSITE" id="PS01319">
    <property type="entry name" value="RBFA"/>
    <property type="match status" value="1"/>
</dbReference>
<gene>
    <name evidence="2" type="ORF">CEUSTIGMA_g3957.t1</name>
</gene>
<dbReference type="Gene3D" id="3.30.300.20">
    <property type="match status" value="1"/>
</dbReference>
<protein>
    <recommendedName>
        <fullName evidence="4">Ribosome-binding factor A</fullName>
    </recommendedName>
</protein>
<dbReference type="EMBL" id="BEGY01000018">
    <property type="protein sequence ID" value="GAX76511.1"/>
    <property type="molecule type" value="Genomic_DNA"/>
</dbReference>
<dbReference type="Proteomes" id="UP000232323">
    <property type="component" value="Unassembled WGS sequence"/>
</dbReference>
<evidence type="ECO:0000313" key="2">
    <source>
        <dbReference type="EMBL" id="GAX76511.1"/>
    </source>
</evidence>
<evidence type="ECO:0008006" key="4">
    <source>
        <dbReference type="Google" id="ProtNLM"/>
    </source>
</evidence>
<dbReference type="AlphaFoldDB" id="A0A250X0B6"/>
<accession>A0A250X0B6</accession>
<comment type="caution">
    <text evidence="2">The sequence shown here is derived from an EMBL/GenBank/DDBJ whole genome shotgun (WGS) entry which is preliminary data.</text>
</comment>